<sequence>SCEMALQKYSVSQEKNDLTMSVSMKNLTKNDQQGASQKAVAQNGEVAGSGGIWPDAGSSDGSESASDAGE</sequence>
<feature type="compositionally biased region" description="Low complexity" evidence="1">
    <location>
        <begin position="55"/>
        <end position="70"/>
    </location>
</feature>
<dbReference type="AlphaFoldDB" id="A0A699VWC3"/>
<feature type="non-terminal residue" evidence="2">
    <location>
        <position position="1"/>
    </location>
</feature>
<comment type="caution">
    <text evidence="2">The sequence shown here is derived from an EMBL/GenBank/DDBJ whole genome shotgun (WGS) entry which is preliminary data.</text>
</comment>
<accession>A0A699VWC3</accession>
<feature type="compositionally biased region" description="Polar residues" evidence="1">
    <location>
        <begin position="9"/>
        <end position="40"/>
    </location>
</feature>
<feature type="region of interest" description="Disordered" evidence="1">
    <location>
        <begin position="1"/>
        <end position="70"/>
    </location>
</feature>
<dbReference type="EMBL" id="BKCJ011482932">
    <property type="protein sequence ID" value="GFD37241.1"/>
    <property type="molecule type" value="Genomic_DNA"/>
</dbReference>
<organism evidence="2">
    <name type="scientific">Tanacetum cinerariifolium</name>
    <name type="common">Dalmatian daisy</name>
    <name type="synonym">Chrysanthemum cinerariifolium</name>
    <dbReference type="NCBI Taxonomy" id="118510"/>
    <lineage>
        <taxon>Eukaryota</taxon>
        <taxon>Viridiplantae</taxon>
        <taxon>Streptophyta</taxon>
        <taxon>Embryophyta</taxon>
        <taxon>Tracheophyta</taxon>
        <taxon>Spermatophyta</taxon>
        <taxon>Magnoliopsida</taxon>
        <taxon>eudicotyledons</taxon>
        <taxon>Gunneridae</taxon>
        <taxon>Pentapetalae</taxon>
        <taxon>asterids</taxon>
        <taxon>campanulids</taxon>
        <taxon>Asterales</taxon>
        <taxon>Asteraceae</taxon>
        <taxon>Asteroideae</taxon>
        <taxon>Anthemideae</taxon>
        <taxon>Anthemidinae</taxon>
        <taxon>Tanacetum</taxon>
    </lineage>
</organism>
<gene>
    <name evidence="2" type="ORF">Tci_909210</name>
</gene>
<evidence type="ECO:0000256" key="1">
    <source>
        <dbReference type="SAM" id="MobiDB-lite"/>
    </source>
</evidence>
<proteinExistence type="predicted"/>
<protein>
    <submittedName>
        <fullName evidence="2">Uncharacterized protein</fullName>
    </submittedName>
</protein>
<name>A0A699VWC3_TANCI</name>
<evidence type="ECO:0000313" key="2">
    <source>
        <dbReference type="EMBL" id="GFD37241.1"/>
    </source>
</evidence>
<reference evidence="2" key="1">
    <citation type="journal article" date="2019" name="Sci. Rep.">
        <title>Draft genome of Tanacetum cinerariifolium, the natural source of mosquito coil.</title>
        <authorList>
            <person name="Yamashiro T."/>
            <person name="Shiraishi A."/>
            <person name="Satake H."/>
            <person name="Nakayama K."/>
        </authorList>
    </citation>
    <scope>NUCLEOTIDE SEQUENCE</scope>
</reference>